<organism evidence="1">
    <name type="scientific">Salvia splendens</name>
    <name type="common">Scarlet sage</name>
    <dbReference type="NCBI Taxonomy" id="180675"/>
    <lineage>
        <taxon>Eukaryota</taxon>
        <taxon>Viridiplantae</taxon>
        <taxon>Streptophyta</taxon>
        <taxon>Embryophyta</taxon>
        <taxon>Tracheophyta</taxon>
        <taxon>Spermatophyta</taxon>
        <taxon>Magnoliopsida</taxon>
        <taxon>eudicotyledons</taxon>
        <taxon>Gunneridae</taxon>
        <taxon>Pentapetalae</taxon>
        <taxon>asterids</taxon>
        <taxon>lamiids</taxon>
        <taxon>Lamiales</taxon>
        <taxon>Lamiaceae</taxon>
        <taxon>Nepetoideae</taxon>
        <taxon>Mentheae</taxon>
        <taxon>Salviinae</taxon>
        <taxon>Salvia</taxon>
        <taxon>Salvia subgen. Calosphace</taxon>
        <taxon>core Calosphace</taxon>
    </lineage>
</organism>
<keyword evidence="2" id="KW-1185">Reference proteome</keyword>
<name>A0A8X8Y4F5_SALSN</name>
<accession>A0A8X8Y4F5</accession>
<dbReference type="EMBL" id="PNBA02000004">
    <property type="protein sequence ID" value="KAG6426021.1"/>
    <property type="molecule type" value="Genomic_DNA"/>
</dbReference>
<dbReference type="AlphaFoldDB" id="A0A8X8Y4F5"/>
<reference evidence="1" key="2">
    <citation type="submission" date="2020-08" db="EMBL/GenBank/DDBJ databases">
        <title>Plant Genome Project.</title>
        <authorList>
            <person name="Zhang R.-G."/>
        </authorList>
    </citation>
    <scope>NUCLEOTIDE SEQUENCE</scope>
    <source>
        <strain evidence="1">Huo1</strain>
        <tissue evidence="1">Leaf</tissue>
    </source>
</reference>
<comment type="caution">
    <text evidence="1">The sequence shown here is derived from an EMBL/GenBank/DDBJ whole genome shotgun (WGS) entry which is preliminary data.</text>
</comment>
<reference evidence="1" key="1">
    <citation type="submission" date="2018-01" db="EMBL/GenBank/DDBJ databases">
        <authorList>
            <person name="Mao J.F."/>
        </authorList>
    </citation>
    <scope>NUCLEOTIDE SEQUENCE</scope>
    <source>
        <strain evidence="1">Huo1</strain>
        <tissue evidence="1">Leaf</tissue>
    </source>
</reference>
<proteinExistence type="predicted"/>
<dbReference type="Proteomes" id="UP000298416">
    <property type="component" value="Unassembled WGS sequence"/>
</dbReference>
<gene>
    <name evidence="1" type="ORF">SASPL_110234</name>
</gene>
<sequence>MIAPTVGKTLLASAVIFISVVLALILFSPSFRFTQTLSVSPPSERAEIWILRRLIEWRPCNWWLQGHLVG</sequence>
<evidence type="ECO:0000313" key="2">
    <source>
        <dbReference type="Proteomes" id="UP000298416"/>
    </source>
</evidence>
<protein>
    <submittedName>
        <fullName evidence="1">Uncharacterized protein</fullName>
    </submittedName>
</protein>
<evidence type="ECO:0000313" key="1">
    <source>
        <dbReference type="EMBL" id="KAG6426021.1"/>
    </source>
</evidence>